<dbReference type="Proteomes" id="UP000037267">
    <property type="component" value="Unassembled WGS sequence"/>
</dbReference>
<feature type="transmembrane region" description="Helical" evidence="1">
    <location>
        <begin position="41"/>
        <end position="58"/>
    </location>
</feature>
<gene>
    <name evidence="2" type="primary">spoIIIAF</name>
    <name evidence="2" type="ORF">CLPU_17c00210</name>
</gene>
<dbReference type="NCBIfam" id="TIGR02896">
    <property type="entry name" value="spore_III_AF"/>
    <property type="match status" value="1"/>
</dbReference>
<sequence>MTIMIDFLKDWIIDIVSLIIIITFLEIILPNGNMRKYIKTVIGLLIIIILITPLTKVFNKNIDIEREIFLNIDKYKSYRTEENQKFKESQNEQVMNIYKERIINELKELVLRETGYNVIAASVQVTEDENKEEYGSINRLELTISKKNQKMSNKIGDTKININKVNNITIKTSTSNEKKLASTDTSSDVVANVREVISNYYGISQDKILIHLEKDKNS</sequence>
<evidence type="ECO:0000313" key="2">
    <source>
        <dbReference type="EMBL" id="KNF07396.1"/>
    </source>
</evidence>
<reference evidence="3" key="1">
    <citation type="submission" date="2015-07" db="EMBL/GenBank/DDBJ databases">
        <title>Draft genome sequence of the purine-degrading Gottschalkia purinilyticum DSM 1384 (formerly Clostridium purinilyticum).</title>
        <authorList>
            <person name="Poehlein A."/>
            <person name="Schiel-Bengelsdorf B."/>
            <person name="Bengelsdorf F.R."/>
            <person name="Daniel R."/>
            <person name="Duerre P."/>
        </authorList>
    </citation>
    <scope>NUCLEOTIDE SEQUENCE [LARGE SCALE GENOMIC DNA]</scope>
    <source>
        <strain evidence="3">DSM 1384</strain>
    </source>
</reference>
<dbReference type="STRING" id="1503.CLPU_17c00210"/>
<keyword evidence="1" id="KW-0472">Membrane</keyword>
<dbReference type="AlphaFoldDB" id="A0A0L0W7F3"/>
<keyword evidence="1" id="KW-0812">Transmembrane</keyword>
<feature type="transmembrane region" description="Helical" evidence="1">
    <location>
        <begin position="12"/>
        <end position="29"/>
    </location>
</feature>
<keyword evidence="1" id="KW-1133">Transmembrane helix</keyword>
<keyword evidence="3" id="KW-1185">Reference proteome</keyword>
<accession>A0A0L0W7F3</accession>
<comment type="caution">
    <text evidence="2">The sequence shown here is derived from an EMBL/GenBank/DDBJ whole genome shotgun (WGS) entry which is preliminary data.</text>
</comment>
<dbReference type="InterPro" id="IPR014245">
    <property type="entry name" value="Spore_III_AF"/>
</dbReference>
<dbReference type="Pfam" id="PF09581">
    <property type="entry name" value="Spore_III_AF"/>
    <property type="match status" value="1"/>
</dbReference>
<evidence type="ECO:0000256" key="1">
    <source>
        <dbReference type="SAM" id="Phobius"/>
    </source>
</evidence>
<proteinExistence type="predicted"/>
<organism evidence="2 3">
    <name type="scientific">Gottschalkia purinilytica</name>
    <name type="common">Clostridium purinilyticum</name>
    <dbReference type="NCBI Taxonomy" id="1503"/>
    <lineage>
        <taxon>Bacteria</taxon>
        <taxon>Bacillati</taxon>
        <taxon>Bacillota</taxon>
        <taxon>Tissierellia</taxon>
        <taxon>Tissierellales</taxon>
        <taxon>Gottschalkiaceae</taxon>
        <taxon>Gottschalkia</taxon>
    </lineage>
</organism>
<protein>
    <submittedName>
        <fullName evidence="2">Stage III sporulation protein AF</fullName>
    </submittedName>
</protein>
<dbReference type="EMBL" id="LGSS01000017">
    <property type="protein sequence ID" value="KNF07396.1"/>
    <property type="molecule type" value="Genomic_DNA"/>
</dbReference>
<name>A0A0L0W7F3_GOTPU</name>
<evidence type="ECO:0000313" key="3">
    <source>
        <dbReference type="Proteomes" id="UP000037267"/>
    </source>
</evidence>